<sequence>MSVRRHASYNLVGSILPLLLSLVTVPIYLKLIGPDRYGVLAIAWLLLGYFGLFDLGLGRATSYRIAALRDASAESRANTFWAALTVNVGMGVIGGVALWVAARLFFGQAFKVDEGLRPEILTATPLLAASVPVATLTGVLSGALQGREKFLQTNTVSVTSTAMFQLFPLGLAWAFGPNLVLLLGGALSARLLSALALGCLCHLELTKGHPRRLDRREIPLLMKYGGWVTLTSCFGPLLVIVDRFVIGAVLGAVAVTTYTVPMQLAQRLAIVPSALTTALFPKMSAQAPEEQRAIGAMATRTLVALISLPVLGGVFLIEPFLRLWVGAEIGGQAGPLGRLMLIGFWANAFALVPFTRLQASGRPDIVTKVLLIEIPPYFLALYLGMTHFGLLGAGFVLVARHISDCLLLTWAAGRDFRNLPLLAGNLALLALAAAAASIWSIADIGWWSSAVALSLISLATGYWALPKEIKAQLVGKLRQAGLVNQAGN</sequence>
<keyword evidence="4 6" id="KW-1133">Transmembrane helix</keyword>
<feature type="transmembrane region" description="Helical" evidence="6">
    <location>
        <begin position="7"/>
        <end position="31"/>
    </location>
</feature>
<feature type="transmembrane region" description="Helical" evidence="6">
    <location>
        <begin position="336"/>
        <end position="357"/>
    </location>
</feature>
<evidence type="ECO:0000256" key="6">
    <source>
        <dbReference type="SAM" id="Phobius"/>
    </source>
</evidence>
<keyword evidence="5 6" id="KW-0472">Membrane</keyword>
<dbReference type="Proteomes" id="UP001549110">
    <property type="component" value="Unassembled WGS sequence"/>
</dbReference>
<comment type="subcellular location">
    <subcellularLocation>
        <location evidence="1">Cell membrane</location>
        <topology evidence="1">Multi-pass membrane protein</topology>
    </subcellularLocation>
</comment>
<protein>
    <submittedName>
        <fullName evidence="7">O-antigen/teichoic acid export membrane protein</fullName>
    </submittedName>
</protein>
<organism evidence="7 8">
    <name type="scientific">Phenylobacterium koreense</name>
    <dbReference type="NCBI Taxonomy" id="266125"/>
    <lineage>
        <taxon>Bacteria</taxon>
        <taxon>Pseudomonadati</taxon>
        <taxon>Pseudomonadota</taxon>
        <taxon>Alphaproteobacteria</taxon>
        <taxon>Caulobacterales</taxon>
        <taxon>Caulobacteraceae</taxon>
        <taxon>Phenylobacterium</taxon>
    </lineage>
</organism>
<keyword evidence="8" id="KW-1185">Reference proteome</keyword>
<dbReference type="PANTHER" id="PTHR30250:SF26">
    <property type="entry name" value="PSMA PROTEIN"/>
    <property type="match status" value="1"/>
</dbReference>
<evidence type="ECO:0000256" key="3">
    <source>
        <dbReference type="ARBA" id="ARBA00022692"/>
    </source>
</evidence>
<comment type="caution">
    <text evidence="7">The sequence shown here is derived from an EMBL/GenBank/DDBJ whole genome shotgun (WGS) entry which is preliminary data.</text>
</comment>
<feature type="transmembrane region" description="Helical" evidence="6">
    <location>
        <begin position="37"/>
        <end position="58"/>
    </location>
</feature>
<feature type="transmembrane region" description="Helical" evidence="6">
    <location>
        <begin position="419"/>
        <end position="439"/>
    </location>
</feature>
<proteinExistence type="predicted"/>
<feature type="transmembrane region" description="Helical" evidence="6">
    <location>
        <begin position="79"/>
        <end position="106"/>
    </location>
</feature>
<accession>A0ABV2EM62</accession>
<evidence type="ECO:0000256" key="1">
    <source>
        <dbReference type="ARBA" id="ARBA00004651"/>
    </source>
</evidence>
<feature type="transmembrane region" description="Helical" evidence="6">
    <location>
        <begin position="126"/>
        <end position="144"/>
    </location>
</feature>
<feature type="transmembrane region" description="Helical" evidence="6">
    <location>
        <begin position="181"/>
        <end position="203"/>
    </location>
</feature>
<keyword evidence="3 6" id="KW-0812">Transmembrane</keyword>
<feature type="transmembrane region" description="Helical" evidence="6">
    <location>
        <begin position="445"/>
        <end position="465"/>
    </location>
</feature>
<evidence type="ECO:0000313" key="7">
    <source>
        <dbReference type="EMBL" id="MET3528127.1"/>
    </source>
</evidence>
<name>A0ABV2EM62_9CAUL</name>
<keyword evidence="2" id="KW-1003">Cell membrane</keyword>
<dbReference type="EMBL" id="JBEPLU010000003">
    <property type="protein sequence ID" value="MET3528127.1"/>
    <property type="molecule type" value="Genomic_DNA"/>
</dbReference>
<dbReference type="PANTHER" id="PTHR30250">
    <property type="entry name" value="PST FAMILY PREDICTED COLANIC ACID TRANSPORTER"/>
    <property type="match status" value="1"/>
</dbReference>
<evidence type="ECO:0000256" key="2">
    <source>
        <dbReference type="ARBA" id="ARBA00022475"/>
    </source>
</evidence>
<feature type="transmembrane region" description="Helical" evidence="6">
    <location>
        <begin position="224"/>
        <end position="254"/>
    </location>
</feature>
<evidence type="ECO:0000313" key="8">
    <source>
        <dbReference type="Proteomes" id="UP001549110"/>
    </source>
</evidence>
<feature type="transmembrane region" description="Helical" evidence="6">
    <location>
        <begin position="377"/>
        <end position="398"/>
    </location>
</feature>
<dbReference type="CDD" id="cd13128">
    <property type="entry name" value="MATE_Wzx_like"/>
    <property type="match status" value="1"/>
</dbReference>
<gene>
    <name evidence="7" type="ORF">ABID41_003266</name>
</gene>
<dbReference type="Pfam" id="PF01943">
    <property type="entry name" value="Polysacc_synt"/>
    <property type="match status" value="1"/>
</dbReference>
<evidence type="ECO:0000256" key="4">
    <source>
        <dbReference type="ARBA" id="ARBA00022989"/>
    </source>
</evidence>
<dbReference type="RefSeq" id="WP_354298116.1">
    <property type="nucleotide sequence ID" value="NZ_JBEPLU010000003.1"/>
</dbReference>
<reference evidence="7 8" key="1">
    <citation type="submission" date="2024-06" db="EMBL/GenBank/DDBJ databases">
        <title>Genomic Encyclopedia of Type Strains, Phase IV (KMG-IV): sequencing the most valuable type-strain genomes for metagenomic binning, comparative biology and taxonomic classification.</title>
        <authorList>
            <person name="Goeker M."/>
        </authorList>
    </citation>
    <scope>NUCLEOTIDE SEQUENCE [LARGE SCALE GENOMIC DNA]</scope>
    <source>
        <strain evidence="7 8">DSM 17809</strain>
    </source>
</reference>
<dbReference type="InterPro" id="IPR050833">
    <property type="entry name" value="Poly_Biosynth_Transport"/>
</dbReference>
<evidence type="ECO:0000256" key="5">
    <source>
        <dbReference type="ARBA" id="ARBA00023136"/>
    </source>
</evidence>
<dbReference type="InterPro" id="IPR002797">
    <property type="entry name" value="Polysacc_synth"/>
</dbReference>
<feature type="transmembrane region" description="Helical" evidence="6">
    <location>
        <begin position="156"/>
        <end position="175"/>
    </location>
</feature>
<feature type="transmembrane region" description="Helical" evidence="6">
    <location>
        <begin position="302"/>
        <end position="324"/>
    </location>
</feature>